<feature type="compositionally biased region" description="Basic residues" evidence="1">
    <location>
        <begin position="61"/>
        <end position="72"/>
    </location>
</feature>
<comment type="caution">
    <text evidence="2">The sequence shown here is derived from an EMBL/GenBank/DDBJ whole genome shotgun (WGS) entry which is preliminary data.</text>
</comment>
<organism evidence="2 3">
    <name type="scientific">Colletotrichum sidae</name>
    <dbReference type="NCBI Taxonomy" id="1347389"/>
    <lineage>
        <taxon>Eukaryota</taxon>
        <taxon>Fungi</taxon>
        <taxon>Dikarya</taxon>
        <taxon>Ascomycota</taxon>
        <taxon>Pezizomycotina</taxon>
        <taxon>Sordariomycetes</taxon>
        <taxon>Hypocreomycetidae</taxon>
        <taxon>Glomerellales</taxon>
        <taxon>Glomerellaceae</taxon>
        <taxon>Colletotrichum</taxon>
        <taxon>Colletotrichum orbiculare species complex</taxon>
    </lineage>
</organism>
<gene>
    <name evidence="2" type="ORF">C8034_v009842</name>
</gene>
<reference evidence="2 3" key="1">
    <citation type="submission" date="2018-11" db="EMBL/GenBank/DDBJ databases">
        <title>Genome sequence and assembly of Colletotrichum sidae.</title>
        <authorList>
            <person name="Gan P."/>
            <person name="Shirasu K."/>
        </authorList>
    </citation>
    <scope>NUCLEOTIDE SEQUENCE [LARGE SCALE GENOMIC DNA]</scope>
    <source>
        <strain evidence="2 3">CBS 518.97</strain>
    </source>
</reference>
<dbReference type="AlphaFoldDB" id="A0A4R8T1K5"/>
<sequence length="72" mass="7659">MATDKQIKALQNARAARAVHKAKREQAKQAKRALASHARLARQNNAKHGAIGKSASGTVKKAAKKKTTSKAT</sequence>
<protein>
    <submittedName>
        <fullName evidence="2">Uncharacterized protein</fullName>
    </submittedName>
</protein>
<evidence type="ECO:0000313" key="3">
    <source>
        <dbReference type="Proteomes" id="UP000295604"/>
    </source>
</evidence>
<name>A0A4R8T1K5_9PEZI</name>
<evidence type="ECO:0000313" key="2">
    <source>
        <dbReference type="EMBL" id="TEA10434.1"/>
    </source>
</evidence>
<keyword evidence="3" id="KW-1185">Reference proteome</keyword>
<proteinExistence type="predicted"/>
<evidence type="ECO:0000256" key="1">
    <source>
        <dbReference type="SAM" id="MobiDB-lite"/>
    </source>
</evidence>
<accession>A0A4R8T1K5</accession>
<dbReference type="Proteomes" id="UP000295604">
    <property type="component" value="Unassembled WGS sequence"/>
</dbReference>
<dbReference type="EMBL" id="QAPF01000572">
    <property type="protein sequence ID" value="TEA10434.1"/>
    <property type="molecule type" value="Genomic_DNA"/>
</dbReference>
<feature type="region of interest" description="Disordered" evidence="1">
    <location>
        <begin position="40"/>
        <end position="72"/>
    </location>
</feature>